<dbReference type="PROSITE" id="PS51186">
    <property type="entry name" value="GNAT"/>
    <property type="match status" value="1"/>
</dbReference>
<organism evidence="2 3">
    <name type="scientific">Clohesyomyces aquaticus</name>
    <dbReference type="NCBI Taxonomy" id="1231657"/>
    <lineage>
        <taxon>Eukaryota</taxon>
        <taxon>Fungi</taxon>
        <taxon>Dikarya</taxon>
        <taxon>Ascomycota</taxon>
        <taxon>Pezizomycotina</taxon>
        <taxon>Dothideomycetes</taxon>
        <taxon>Pleosporomycetidae</taxon>
        <taxon>Pleosporales</taxon>
        <taxon>Lindgomycetaceae</taxon>
        <taxon>Clohesyomyces</taxon>
    </lineage>
</organism>
<evidence type="ECO:0000313" key="2">
    <source>
        <dbReference type="EMBL" id="ORY02847.1"/>
    </source>
</evidence>
<dbReference type="Pfam" id="PF00583">
    <property type="entry name" value="Acetyltransf_1"/>
    <property type="match status" value="1"/>
</dbReference>
<feature type="domain" description="N-acetyltransferase" evidence="1">
    <location>
        <begin position="72"/>
        <end position="211"/>
    </location>
</feature>
<dbReference type="CDD" id="cd04301">
    <property type="entry name" value="NAT_SF"/>
    <property type="match status" value="1"/>
</dbReference>
<protein>
    <recommendedName>
        <fullName evidence="1">N-acetyltransferase domain-containing protein</fullName>
    </recommendedName>
</protein>
<comment type="caution">
    <text evidence="2">The sequence shown here is derived from an EMBL/GenBank/DDBJ whole genome shotgun (WGS) entry which is preliminary data.</text>
</comment>
<evidence type="ECO:0000313" key="3">
    <source>
        <dbReference type="Proteomes" id="UP000193144"/>
    </source>
</evidence>
<gene>
    <name evidence="2" type="ORF">BCR34DRAFT_492851</name>
</gene>
<dbReference type="InterPro" id="IPR052523">
    <property type="entry name" value="Trichothecene_AcTrans"/>
</dbReference>
<accession>A0A1Y1YYR7</accession>
<dbReference type="SUPFAM" id="SSF55729">
    <property type="entry name" value="Acyl-CoA N-acyltransferases (Nat)"/>
    <property type="match status" value="1"/>
</dbReference>
<dbReference type="InterPro" id="IPR016181">
    <property type="entry name" value="Acyl_CoA_acyltransferase"/>
</dbReference>
<keyword evidence="3" id="KW-1185">Reference proteome</keyword>
<dbReference type="EMBL" id="MCFA01000153">
    <property type="protein sequence ID" value="ORY02847.1"/>
    <property type="molecule type" value="Genomic_DNA"/>
</dbReference>
<dbReference type="AlphaFoldDB" id="A0A1Y1YYR7"/>
<evidence type="ECO:0000259" key="1">
    <source>
        <dbReference type="PROSITE" id="PS51186"/>
    </source>
</evidence>
<dbReference type="Gene3D" id="3.40.630.30">
    <property type="match status" value="1"/>
</dbReference>
<proteinExistence type="predicted"/>
<dbReference type="PANTHER" id="PTHR42791">
    <property type="entry name" value="GNAT FAMILY ACETYLTRANSFERASE"/>
    <property type="match status" value="1"/>
</dbReference>
<dbReference type="PANTHER" id="PTHR42791:SF14">
    <property type="entry name" value="N-ACETYLTRANSFERASE DOMAIN-CONTAINING PROTEIN"/>
    <property type="match status" value="1"/>
</dbReference>
<sequence length="214" mass="24247">MSFTVEKCSEADMPRFFEIVSLAFARDHEYIDSVFPDHDSPVGRAVGADRMLATMRADPNTTFLKAVDALGRMIAGAKWNVYNGVIPPEPKLEGNYWKDEFEKEFARHMFDGYLVPRLSDVKASGGNLVVLDILVVDPTHQRQGAGRMLVKWGTSIADQLGVEAVVEAGDYGRGLYEQEGFVVLSNYEVPVPKEWAARRKQWFWWMKRPAQVMK</sequence>
<reference evidence="2 3" key="1">
    <citation type="submission" date="2016-07" db="EMBL/GenBank/DDBJ databases">
        <title>Pervasive Adenine N6-methylation of Active Genes in Fungi.</title>
        <authorList>
            <consortium name="DOE Joint Genome Institute"/>
            <person name="Mondo S.J."/>
            <person name="Dannebaum R.O."/>
            <person name="Kuo R.C."/>
            <person name="Labutti K."/>
            <person name="Haridas S."/>
            <person name="Kuo A."/>
            <person name="Salamov A."/>
            <person name="Ahrendt S.R."/>
            <person name="Lipzen A."/>
            <person name="Sullivan W."/>
            <person name="Andreopoulos W.B."/>
            <person name="Clum A."/>
            <person name="Lindquist E."/>
            <person name="Daum C."/>
            <person name="Ramamoorthy G.K."/>
            <person name="Gryganskyi A."/>
            <person name="Culley D."/>
            <person name="Magnuson J.K."/>
            <person name="James T.Y."/>
            <person name="O'Malley M.A."/>
            <person name="Stajich J.E."/>
            <person name="Spatafora J.W."/>
            <person name="Visel A."/>
            <person name="Grigoriev I.V."/>
        </authorList>
    </citation>
    <scope>NUCLEOTIDE SEQUENCE [LARGE SCALE GENOMIC DNA]</scope>
    <source>
        <strain evidence="2 3">CBS 115471</strain>
    </source>
</reference>
<dbReference type="InterPro" id="IPR000182">
    <property type="entry name" value="GNAT_dom"/>
</dbReference>
<dbReference type="OrthoDB" id="4738875at2759"/>
<dbReference type="GO" id="GO:0016747">
    <property type="term" value="F:acyltransferase activity, transferring groups other than amino-acyl groups"/>
    <property type="evidence" value="ECO:0007669"/>
    <property type="project" value="InterPro"/>
</dbReference>
<name>A0A1Y1YYR7_9PLEO</name>
<dbReference type="Proteomes" id="UP000193144">
    <property type="component" value="Unassembled WGS sequence"/>
</dbReference>
<dbReference type="STRING" id="1231657.A0A1Y1YYR7"/>